<gene>
    <name evidence="21" type="primary">zmpA</name>
    <name evidence="21" type="ORF">SAMEA2467332_00712</name>
</gene>
<evidence type="ECO:0000256" key="13">
    <source>
        <dbReference type="ARBA" id="ARBA00022833"/>
    </source>
</evidence>
<dbReference type="SMART" id="SM01208">
    <property type="entry name" value="G5"/>
    <property type="match status" value="1"/>
</dbReference>
<keyword evidence="15" id="KW-0482">Metalloprotease</keyword>
<keyword evidence="5" id="KW-0134">Cell wall</keyword>
<evidence type="ECO:0000256" key="15">
    <source>
        <dbReference type="ARBA" id="ARBA00023049"/>
    </source>
</evidence>
<feature type="compositionally biased region" description="Polar residues" evidence="19">
    <location>
        <begin position="235"/>
        <end position="246"/>
    </location>
</feature>
<comment type="similarity">
    <text evidence="4 18">Belongs to the peptidase S1B family.</text>
</comment>
<evidence type="ECO:0000256" key="6">
    <source>
        <dbReference type="ARBA" id="ARBA00022525"/>
    </source>
</evidence>
<feature type="compositionally biased region" description="Basic and acidic residues" evidence="19">
    <location>
        <begin position="276"/>
        <end position="296"/>
    </location>
</feature>
<evidence type="ECO:0000256" key="11">
    <source>
        <dbReference type="ARBA" id="ARBA00022801"/>
    </source>
</evidence>
<comment type="subcellular location">
    <subcellularLocation>
        <location evidence="2">Membrane</location>
        <topology evidence="2">Multi-pass membrane protein</topology>
    </subcellularLocation>
</comment>
<keyword evidence="10" id="KW-0732">Signal</keyword>
<evidence type="ECO:0000256" key="2">
    <source>
        <dbReference type="ARBA" id="ARBA00004141"/>
    </source>
</evidence>
<accession>A0A4J1SJ04</accession>
<evidence type="ECO:0000313" key="21">
    <source>
        <dbReference type="EMBL" id="VNP19673.1"/>
    </source>
</evidence>
<protein>
    <recommendedName>
        <fullName evidence="18">Serine protease</fullName>
        <ecNumber evidence="18">3.4.21.-</ecNumber>
    </recommendedName>
</protein>
<dbReference type="Pfam" id="PF07501">
    <property type="entry name" value="G5"/>
    <property type="match status" value="1"/>
</dbReference>
<dbReference type="EC" id="3.4.21.-" evidence="18"/>
<dbReference type="PROSITE" id="PS50847">
    <property type="entry name" value="GRAM_POS_ANCHORING"/>
    <property type="match status" value="1"/>
</dbReference>
<dbReference type="InterPro" id="IPR011098">
    <property type="entry name" value="G5_dom"/>
</dbReference>
<evidence type="ECO:0000256" key="4">
    <source>
        <dbReference type="ARBA" id="ARBA00008764"/>
    </source>
</evidence>
<keyword evidence="7 18" id="KW-0645">Protease</keyword>
<dbReference type="GO" id="GO:0008270">
    <property type="term" value="F:zinc ion binding"/>
    <property type="evidence" value="ECO:0007669"/>
    <property type="project" value="InterPro"/>
</dbReference>
<sequence length="2159" mass="240805">MEKYFGEKQERFSFRKLSVGLVSATISSLFFMSVLASSSVDAQETAGVHYKYVADSELSSEEKKQLVYDIPTYVENDDETYYLVYKLNSQNQLAELPNTGSKNERQALVAGASLAALGILIFAVSKKKVKNKTVLHLVLVAGMGNGVLVSVHALENHLLLNYNTDYELTSGEKLPIPKEISGYTYIGYIKEGKTTSDFEVSNQEKSAATPTKQQKVDYNVTPNFVDHPSTVQAIQEQTPVSSTKPTEVQVVEKPFSTELINPRKEEKQSSDSQEQLAEHKNLETKKEEKISPKEKTGVNTLNPQDEVLSGQLNKPELLYRDETIETKIDFQEEIQENPDLAEGTVRVKQEGALGKKVEIVRIFSVNNEEVSREIISTSTTAPVSRIVEKGTKKAQVIKEQAETGAEHKEVQSGAIVEPAIQPELPAAVLTDKGESAVQPELPEAVVSDKGVPEVQPALPEAVMTDKGDPEQVEPLPEYTGVQAGAIVEPEKVEPEYAGVQAGAIVEPEQVAPLPEYTGVQAGAIVEPEKVEAPKEYTGVQAGAIVEPEKVEAPKEYTGVQAGAIVEPEKVEPSKEYTGVQAGAIVEPEQIAPLPEYTGVQAGAIVEPEKVEALKEYTGKIEQPSAEDTKPNNENTNTPEEMSIQKKSSALINMNFITDSSKVTGVGSATFIAPNVLLTVAHNFINNSTDNTTGEFRGDKSKNVYEWVTPDGQKGTFTANNIHFYNKKDYPKGFIYDLAVIKLPETTGREHVELVKNYSKVNLNDKLNVHGYPAGKYTHLKDATVEMEQEYANNTYGVQYQGGNPGMSGGGIFNANGEVIGVHQNGAQNRSGGLILSPTQLAWIKSIIAGNEIPPVYDELYRHKDEKKDDAKDEKEVIKKLELRNISSVELYSKDGNKYRHVTSLASLPSNAENYFMKVKSENFKDVMLPVTSITNDTKDNRDVYKIVASANSLIQHENNNVLENYTYYLPKTQQSETGVYTSFKNLVDAMNSNPNGTFRLGATMDAREVELPDGQESYVNNVFHGILVGTNNEKYYAIYNLKKPLFGELNGATVEKLSLKDVNISAKDDTATLAKEANNNTHIDNVHADGAIAGERSIGGLVSQVNNSTISNSSYTGRITNTYKTVASYQIGGLVGKLSGPRGLIDKSFASIDLSSNATQGDQSIGGIVGAVENSALISNSYAEGNLNNVQRFANVGGVVGNLWDPVGGLEKSGRLSNVLSDVNVTNGNAIAGYNFNGIKANGTYSNKNNKVVNVVQEDDEILTKDSTVQRGEVLEDAQIKEKKATFVSKNTIKTEDFNFSSRYVTDYKNLENADSSKEKVYKNIEKLLPFYNRETIVKYGNLVETSSNLYNKELLSVVPMKDKEVISDINKNKSSINKLLLYYADNTSETLNVNYQTDFSNVAEYRIGGTNLIYTPNTLLRNYQNILDEVLPALNSVEYKSEAIRKVLDVSKDVSLTELYLEEQFNTTKTNLKDSLTKLLTADAAIAENNNKVIDNYVIEKIKNNKEALLLGLTYLERWYDFKYRDTKAKDLVMYHLDFFGKSNSSALDNVIELGKSGYNNLLAKNNVITYNVLLAKNYKTNNLFDALEKYRKAFVPDKTNNEWFKEQTKAYIVEEKSTIKEVSDKQSIAGSPYSIGVYDRLTSPSWKYPSMVLPLLTLPEKSVFIIANISTIGFGAYDRYRSKEHPAGTDLNDYVEKKAKEAAVRFRDHYDYWYRILDDKNKEKLYRSVLVYDAFRFGTDEKEDKDTYQATFETNHPAIKHFFGPAGNNVVHNSNGAYATGDAFYYMAYRMLDKDGAVTYTHEMTHNSDREIYLGGYGRRNGLGPEFYAKGLLQAPDHPNDPTVTINSILKYDQSEESTRLQVADPTQRFGSVDDLNKYMHNMFDVIYMLEILEGKAVAKLDTNQKYDLLRKIENEYKPDPDGNSVYATNVVRRLKPEELTKLTTFNSLIEHDIITRRGYVDEATYKRNGYYTINLFSPIYSALSSKIGTPGDLMGRRIAFELLAAKGYKDGMVPYISNQYEKEAKAQGKVITSYGKQIGLVTDEIVLSKVFNNQYNSWIDFKKDMYKEREDKFGKLNKVSFIDPNGSWARQQKVTIDNINRLEKMIEDAVKFDAEDEVAKLYPETNSRVLKLKKAIFKAYLDQTGDFRSSIFENKK</sequence>
<keyword evidence="17 20" id="KW-0472">Membrane</keyword>
<dbReference type="Gene3D" id="2.40.10.10">
    <property type="entry name" value="Trypsin-like serine proteases"/>
    <property type="match status" value="2"/>
</dbReference>
<comment type="cofactor">
    <cofactor evidence="1">
        <name>Zn(2+)</name>
        <dbReference type="ChEBI" id="CHEBI:29105"/>
    </cofactor>
</comment>
<dbReference type="GO" id="GO:0006508">
    <property type="term" value="P:proteolysis"/>
    <property type="evidence" value="ECO:0007669"/>
    <property type="project" value="UniProtKB-KW"/>
</dbReference>
<dbReference type="PRINTS" id="PR00839">
    <property type="entry name" value="V8PROTEASE"/>
</dbReference>
<dbReference type="Gene3D" id="2.160.20.110">
    <property type="match status" value="1"/>
</dbReference>
<evidence type="ECO:0000256" key="12">
    <source>
        <dbReference type="ARBA" id="ARBA00022825"/>
    </source>
</evidence>
<dbReference type="InterPro" id="IPR043504">
    <property type="entry name" value="Peptidase_S1_PA_chymotrypsin"/>
</dbReference>
<evidence type="ECO:0000256" key="1">
    <source>
        <dbReference type="ARBA" id="ARBA00001947"/>
    </source>
</evidence>
<keyword evidence="13" id="KW-0862">Zinc</keyword>
<keyword evidence="12 18" id="KW-0720">Serine protease</keyword>
<dbReference type="Pfam" id="PF00746">
    <property type="entry name" value="Gram_pos_anchor"/>
    <property type="match status" value="1"/>
</dbReference>
<evidence type="ECO:0000256" key="5">
    <source>
        <dbReference type="ARBA" id="ARBA00022512"/>
    </source>
</evidence>
<organism evidence="21">
    <name type="scientific">Streptococcus pneumoniae</name>
    <dbReference type="NCBI Taxonomy" id="1313"/>
    <lineage>
        <taxon>Bacteria</taxon>
        <taxon>Bacillati</taxon>
        <taxon>Bacillota</taxon>
        <taxon>Bacilli</taxon>
        <taxon>Lactobacillales</taxon>
        <taxon>Streptococcaceae</taxon>
        <taxon>Streptococcus</taxon>
    </lineage>
</organism>
<feature type="transmembrane region" description="Helical" evidence="20">
    <location>
        <begin position="107"/>
        <end position="125"/>
    </location>
</feature>
<dbReference type="Pfam" id="PF05342">
    <property type="entry name" value="Peptidase_M26_N"/>
    <property type="match status" value="1"/>
</dbReference>
<dbReference type="Pfam" id="PF04650">
    <property type="entry name" value="YSIRK_signal"/>
    <property type="match status" value="1"/>
</dbReference>
<evidence type="ECO:0000256" key="8">
    <source>
        <dbReference type="ARBA" id="ARBA00022692"/>
    </source>
</evidence>
<keyword evidence="8 20" id="KW-0812">Transmembrane</keyword>
<evidence type="ECO:0000256" key="10">
    <source>
        <dbReference type="ARBA" id="ARBA00022729"/>
    </source>
</evidence>
<dbReference type="GO" id="GO:0004222">
    <property type="term" value="F:metalloendopeptidase activity"/>
    <property type="evidence" value="ECO:0007669"/>
    <property type="project" value="InterPro"/>
</dbReference>
<evidence type="ECO:0000256" key="7">
    <source>
        <dbReference type="ARBA" id="ARBA00022670"/>
    </source>
</evidence>
<reference evidence="21" key="1">
    <citation type="submission" date="2019-04" db="EMBL/GenBank/DDBJ databases">
        <authorList>
            <consortium name="Pathogen Informatics"/>
        </authorList>
    </citation>
    <scope>NUCLEOTIDE SEQUENCE</scope>
    <source>
        <strain evidence="21">GPSC16</strain>
    </source>
</reference>
<keyword evidence="9" id="KW-0479">Metal-binding</keyword>
<evidence type="ECO:0000256" key="3">
    <source>
        <dbReference type="ARBA" id="ARBA00005425"/>
    </source>
</evidence>
<dbReference type="Gene3D" id="2.20.230.10">
    <property type="entry name" value="Resuscitation-promoting factor rpfb"/>
    <property type="match status" value="1"/>
</dbReference>
<dbReference type="SUPFAM" id="SSF50494">
    <property type="entry name" value="Trypsin-like serine proteases"/>
    <property type="match status" value="1"/>
</dbReference>
<feature type="transmembrane region" description="Helical" evidence="20">
    <location>
        <begin position="134"/>
        <end position="154"/>
    </location>
</feature>
<dbReference type="RefSeq" id="WP_000417160.1">
    <property type="nucleotide sequence ID" value="NZ_CFEE01000018.1"/>
</dbReference>
<dbReference type="GO" id="GO:0008236">
    <property type="term" value="F:serine-type peptidase activity"/>
    <property type="evidence" value="ECO:0007669"/>
    <property type="project" value="UniProtKB-KW"/>
</dbReference>
<dbReference type="InterPro" id="IPR011505">
    <property type="entry name" value="Peptidase_M26_C_dom"/>
</dbReference>
<keyword evidence="6" id="KW-0964">Secreted</keyword>
<dbReference type="NCBIfam" id="TIGR01167">
    <property type="entry name" value="LPXTG_anchor"/>
    <property type="match status" value="1"/>
</dbReference>
<evidence type="ECO:0000256" key="19">
    <source>
        <dbReference type="SAM" id="MobiDB-lite"/>
    </source>
</evidence>
<evidence type="ECO:0000256" key="9">
    <source>
        <dbReference type="ARBA" id="ARBA00022723"/>
    </source>
</evidence>
<keyword evidence="14 20" id="KW-1133">Transmembrane helix</keyword>
<comment type="similarity">
    <text evidence="3">Belongs to the peptidase M26 family.</text>
</comment>
<dbReference type="InterPro" id="IPR008006">
    <property type="entry name" value="Peptidase_M26_N_dom"/>
</dbReference>
<evidence type="ECO:0000256" key="14">
    <source>
        <dbReference type="ARBA" id="ARBA00022989"/>
    </source>
</evidence>
<dbReference type="PROSITE" id="PS51109">
    <property type="entry name" value="G5"/>
    <property type="match status" value="1"/>
</dbReference>
<evidence type="ECO:0000256" key="20">
    <source>
        <dbReference type="SAM" id="Phobius"/>
    </source>
</evidence>
<dbReference type="GO" id="GO:0016020">
    <property type="term" value="C:membrane"/>
    <property type="evidence" value="ECO:0007669"/>
    <property type="project" value="UniProtKB-SubCell"/>
</dbReference>
<feature type="region of interest" description="Disordered" evidence="19">
    <location>
        <begin position="619"/>
        <end position="639"/>
    </location>
</feature>
<dbReference type="EMBL" id="CAATGB010000005">
    <property type="protein sequence ID" value="VNP19673.1"/>
    <property type="molecule type" value="Genomic_DNA"/>
</dbReference>
<evidence type="ECO:0000256" key="17">
    <source>
        <dbReference type="ARBA" id="ARBA00023136"/>
    </source>
</evidence>
<dbReference type="InterPro" id="IPR009003">
    <property type="entry name" value="Peptidase_S1_PA"/>
</dbReference>
<dbReference type="GO" id="GO:0005576">
    <property type="term" value="C:extracellular region"/>
    <property type="evidence" value="ECO:0007669"/>
    <property type="project" value="InterPro"/>
</dbReference>
<dbReference type="Pfam" id="PF13365">
    <property type="entry name" value="Trypsin_2"/>
    <property type="match status" value="1"/>
</dbReference>
<dbReference type="NCBIfam" id="TIGR01168">
    <property type="entry name" value="YSIRK_signal"/>
    <property type="match status" value="1"/>
</dbReference>
<feature type="region of interest" description="Disordered" evidence="19">
    <location>
        <begin position="235"/>
        <end position="305"/>
    </location>
</feature>
<dbReference type="Pfam" id="PF07580">
    <property type="entry name" value="Peptidase_M26_C"/>
    <property type="match status" value="1"/>
</dbReference>
<dbReference type="InterPro" id="IPR005877">
    <property type="entry name" value="YSIRK_signal_dom"/>
</dbReference>
<evidence type="ECO:0000256" key="18">
    <source>
        <dbReference type="RuleBase" id="RU004296"/>
    </source>
</evidence>
<dbReference type="NCBIfam" id="NF046017">
    <property type="entry name" value="ZmpA"/>
    <property type="match status" value="1"/>
</dbReference>
<dbReference type="InterPro" id="IPR008256">
    <property type="entry name" value="Peptidase_S1B"/>
</dbReference>
<name>A0A4J1SJ04_STREE</name>
<dbReference type="InterPro" id="IPR019931">
    <property type="entry name" value="LPXTG_anchor"/>
</dbReference>
<evidence type="ECO:0000256" key="16">
    <source>
        <dbReference type="ARBA" id="ARBA00023088"/>
    </source>
</evidence>
<proteinExistence type="inferred from homology"/>
<keyword evidence="16" id="KW-0572">Peptidoglycan-anchor</keyword>
<keyword evidence="11 18" id="KW-0378">Hydrolase</keyword>